<comment type="caution">
    <text evidence="1">The sequence shown here is derived from an EMBL/GenBank/DDBJ whole genome shotgun (WGS) entry which is preliminary data.</text>
</comment>
<gene>
    <name evidence="1" type="ORF">FK268_03360</name>
</gene>
<dbReference type="AlphaFoldDB" id="A0A5C5RT80"/>
<proteinExistence type="predicted"/>
<accession>A0A5C5RT80</accession>
<organism evidence="1 2">
    <name type="scientific">Tsukamurella sputi</name>
    <dbReference type="NCBI Taxonomy" id="2591848"/>
    <lineage>
        <taxon>Bacteria</taxon>
        <taxon>Bacillati</taxon>
        <taxon>Actinomycetota</taxon>
        <taxon>Actinomycetes</taxon>
        <taxon>Mycobacteriales</taxon>
        <taxon>Tsukamurellaceae</taxon>
        <taxon>Tsukamurella</taxon>
    </lineage>
</organism>
<name>A0A5C5RT80_9ACTN</name>
<protein>
    <submittedName>
        <fullName evidence="1">Uncharacterized protein</fullName>
    </submittedName>
</protein>
<reference evidence="1 2" key="1">
    <citation type="submission" date="2019-06" db="EMBL/GenBank/DDBJ databases">
        <authorList>
            <person name="Teng J.L.L."/>
            <person name="Lee H.H."/>
            <person name="Lau S.K.P."/>
            <person name="Woo P.C.Y."/>
        </authorList>
    </citation>
    <scope>NUCLEOTIDE SEQUENCE [LARGE SCALE GENOMIC DNA]</scope>
    <source>
        <strain evidence="1 2">HKU70</strain>
    </source>
</reference>
<dbReference type="OrthoDB" id="4528132at2"/>
<dbReference type="EMBL" id="VIGV01000001">
    <property type="protein sequence ID" value="TWS26287.1"/>
    <property type="molecule type" value="Genomic_DNA"/>
</dbReference>
<sequence>MAGSTQNIFLITVAEGELDLSSFPALTDVSFAVDRRTPSPGYGRLAAIVTVTPTRHPLITHLGWLHSARNRTNLDATWILSNIKSLERPIPISELQSATNDPQQEIFSRLNARRGAQLGTRISKLLRAELRNLTQSSEWPVGATPNWIDTRTQNEVTQNHSNAVGTALMFGGMSPDRISAAPLPGSSPLEELRVSPSEPSLIDHDLRTIPGMTGDQRDHDVFRFTNGRNTVDVINVNATGIETATGVDLIYFNHDFQSFVLVQYKRMTISEHSARISGVDERFLSQLDRMKRFDSVIATTAIPDSSEAFRLYPGSTFVKFAYPLASPSKGADLTRGMYVPSNLLRILDQEGALATPRGARAVTHDNLKRWLSNDDFVSLVRNGWVGTSNVAISDIARFVRESLRLQRITVVAAHQSDAQLTATTPNDA</sequence>
<keyword evidence="2" id="KW-1185">Reference proteome</keyword>
<dbReference type="RefSeq" id="WP_146431077.1">
    <property type="nucleotide sequence ID" value="NZ_VIGV01000001.1"/>
</dbReference>
<reference evidence="1 2" key="2">
    <citation type="submission" date="2019-08" db="EMBL/GenBank/DDBJ databases">
        <title>Tsukamurella conjunctivitidis sp. nov., Tsukamurella assacharolytica sp. nov. and Tsukamurella sputae sp. nov. isolated from patients with conjunctivitis, bacteraemia (lymphoma) and respiratory infection (sputum) in Hong Kong.</title>
        <authorList>
            <person name="Fok K.M.N."/>
            <person name="Fong J.Y.H."/>
        </authorList>
    </citation>
    <scope>NUCLEOTIDE SEQUENCE [LARGE SCALE GENOMIC DNA]</scope>
    <source>
        <strain evidence="1 2">HKU70</strain>
    </source>
</reference>
<dbReference type="Proteomes" id="UP000319792">
    <property type="component" value="Unassembled WGS sequence"/>
</dbReference>
<evidence type="ECO:0000313" key="1">
    <source>
        <dbReference type="EMBL" id="TWS26287.1"/>
    </source>
</evidence>
<evidence type="ECO:0000313" key="2">
    <source>
        <dbReference type="Proteomes" id="UP000319792"/>
    </source>
</evidence>